<dbReference type="InterPro" id="IPR009350">
    <property type="entry name" value="Phage_tail_T"/>
</dbReference>
<evidence type="ECO:0000259" key="1">
    <source>
        <dbReference type="Pfam" id="PF06223"/>
    </source>
</evidence>
<reference evidence="2 3" key="1">
    <citation type="submission" date="2020-10" db="EMBL/GenBank/DDBJ databases">
        <authorList>
            <person name="Peeters C."/>
        </authorList>
    </citation>
    <scope>NUCLEOTIDE SEQUENCE [LARGE SCALE GENOMIC DNA]</scope>
    <source>
        <strain evidence="2 3">LMG 27952</strain>
    </source>
</reference>
<keyword evidence="3" id="KW-1185">Reference proteome</keyword>
<comment type="caution">
    <text evidence="2">The sequence shown here is derived from an EMBL/GenBank/DDBJ whole genome shotgun (WGS) entry which is preliminary data.</text>
</comment>
<name>A0ABM8NPD8_9BURK</name>
<proteinExistence type="predicted"/>
<protein>
    <recommendedName>
        <fullName evidence="1">Minor tail T domain-containing protein</fullName>
    </recommendedName>
</protein>
<sequence>MREVSSAEFTDWIAYSQIEHFGPQIDDLRAGVIAAAIYNVNRDSKKHPTPFGPSDVIPWLGLDEVKASQPILLDDPVAQSNLLRAALFGDRANG</sequence>
<evidence type="ECO:0000313" key="2">
    <source>
        <dbReference type="EMBL" id="CAD6536410.1"/>
    </source>
</evidence>
<organism evidence="2 3">
    <name type="scientific">Paraburkholderia hiiakae</name>
    <dbReference type="NCBI Taxonomy" id="1081782"/>
    <lineage>
        <taxon>Bacteria</taxon>
        <taxon>Pseudomonadati</taxon>
        <taxon>Pseudomonadota</taxon>
        <taxon>Betaproteobacteria</taxon>
        <taxon>Burkholderiales</taxon>
        <taxon>Burkholderiaceae</taxon>
        <taxon>Paraburkholderia</taxon>
    </lineage>
</organism>
<evidence type="ECO:0000313" key="3">
    <source>
        <dbReference type="Proteomes" id="UP000656319"/>
    </source>
</evidence>
<dbReference type="EMBL" id="CAJHCQ010000007">
    <property type="protein sequence ID" value="CAD6536410.1"/>
    <property type="molecule type" value="Genomic_DNA"/>
</dbReference>
<dbReference type="Proteomes" id="UP000656319">
    <property type="component" value="Unassembled WGS sequence"/>
</dbReference>
<accession>A0ABM8NPD8</accession>
<dbReference type="Pfam" id="PF06223">
    <property type="entry name" value="Phage_tail_T"/>
    <property type="match status" value="1"/>
</dbReference>
<gene>
    <name evidence="2" type="ORF">LMG27952_03145</name>
</gene>
<feature type="domain" description="Minor tail T" evidence="1">
    <location>
        <begin position="5"/>
        <end position="62"/>
    </location>
</feature>